<dbReference type="PANTHER" id="PTHR43194:SF5">
    <property type="entry name" value="PIMELOYL-[ACYL-CARRIER PROTEIN] METHYL ESTER ESTERASE"/>
    <property type="match status" value="1"/>
</dbReference>
<dbReference type="AlphaFoldDB" id="A0A1V2GVB3"/>
<protein>
    <submittedName>
        <fullName evidence="2">Alpha/beta hydrolase</fullName>
    </submittedName>
</protein>
<dbReference type="Pfam" id="PF00561">
    <property type="entry name" value="Abhydrolase_1"/>
    <property type="match status" value="1"/>
</dbReference>
<evidence type="ECO:0000259" key="1">
    <source>
        <dbReference type="Pfam" id="PF00561"/>
    </source>
</evidence>
<gene>
    <name evidence="2" type="ORF">BKE38_27725</name>
</gene>
<organism evidence="2 3">
    <name type="scientific">Teichococcus deserti</name>
    <dbReference type="NCBI Taxonomy" id="1817963"/>
    <lineage>
        <taxon>Bacteria</taxon>
        <taxon>Pseudomonadati</taxon>
        <taxon>Pseudomonadota</taxon>
        <taxon>Alphaproteobacteria</taxon>
        <taxon>Acetobacterales</taxon>
        <taxon>Roseomonadaceae</taxon>
        <taxon>Roseomonas</taxon>
    </lineage>
</organism>
<keyword evidence="2" id="KW-0378">Hydrolase</keyword>
<dbReference type="InterPro" id="IPR000073">
    <property type="entry name" value="AB_hydrolase_1"/>
</dbReference>
<reference evidence="2 3" key="1">
    <citation type="submission" date="2016-10" db="EMBL/GenBank/DDBJ databases">
        <title>Draft Genome sequence of Roseomonas sp. strain M3.</title>
        <authorList>
            <person name="Subhash Y."/>
            <person name="Lee S."/>
        </authorList>
    </citation>
    <scope>NUCLEOTIDE SEQUENCE [LARGE SCALE GENOMIC DNA]</scope>
    <source>
        <strain evidence="2 3">M3</strain>
    </source>
</reference>
<proteinExistence type="predicted"/>
<evidence type="ECO:0000313" key="3">
    <source>
        <dbReference type="Proteomes" id="UP000188879"/>
    </source>
</evidence>
<evidence type="ECO:0000313" key="2">
    <source>
        <dbReference type="EMBL" id="ONG44647.1"/>
    </source>
</evidence>
<dbReference type="RefSeq" id="WP_076960454.1">
    <property type="nucleotide sequence ID" value="NZ_MLCO01000405.1"/>
</dbReference>
<dbReference type="EMBL" id="MLCO01000405">
    <property type="protein sequence ID" value="ONG44647.1"/>
    <property type="molecule type" value="Genomic_DNA"/>
</dbReference>
<dbReference type="PANTHER" id="PTHR43194">
    <property type="entry name" value="HYDROLASE ALPHA/BETA FOLD FAMILY"/>
    <property type="match status" value="1"/>
</dbReference>
<dbReference type="InterPro" id="IPR050228">
    <property type="entry name" value="Carboxylesterase_BioH"/>
</dbReference>
<name>A0A1V2GVB3_9PROT</name>
<dbReference type="Proteomes" id="UP000188879">
    <property type="component" value="Unassembled WGS sequence"/>
</dbReference>
<accession>A0A1V2GVB3</accession>
<dbReference type="OrthoDB" id="5491135at2"/>
<keyword evidence="3" id="KW-1185">Reference proteome</keyword>
<comment type="caution">
    <text evidence="2">The sequence shown here is derived from an EMBL/GenBank/DDBJ whole genome shotgun (WGS) entry which is preliminary data.</text>
</comment>
<dbReference type="GO" id="GO:0016787">
    <property type="term" value="F:hydrolase activity"/>
    <property type="evidence" value="ECO:0007669"/>
    <property type="project" value="UniProtKB-KW"/>
</dbReference>
<dbReference type="InterPro" id="IPR029058">
    <property type="entry name" value="AB_hydrolase_fold"/>
</dbReference>
<dbReference type="Gene3D" id="3.40.50.1820">
    <property type="entry name" value="alpha/beta hydrolase"/>
    <property type="match status" value="1"/>
</dbReference>
<sequence>MPNPHPLLLLPGLLCDARLWRDVVAGLEAPGPGKLAECRVADLTRDDTLRAMALRVLEGAPDRFALAGLSMGGYVAFEILRLAPERVTHLALFDTSARADTPEAARKRRGLMALTRTGQFRGVTPRLLPSLLHPDAVDGPLGHEVRAMADRVGREAFLRQQLAILQRPDSRPLLPDIACPTLVAVGEQDILTPPELAEEIAAGIPGARLVRIPGAAHLPTMEQPAASIALLRDWLTVTA</sequence>
<dbReference type="SUPFAM" id="SSF53474">
    <property type="entry name" value="alpha/beta-Hydrolases"/>
    <property type="match status" value="1"/>
</dbReference>
<feature type="domain" description="AB hydrolase-1" evidence="1">
    <location>
        <begin position="55"/>
        <end position="223"/>
    </location>
</feature>